<accession>A0A9Q0GC31</accession>
<keyword evidence="6" id="KW-1185">Reference proteome</keyword>
<dbReference type="OrthoDB" id="538223at2759"/>
<dbReference type="SMART" id="SM00256">
    <property type="entry name" value="FBOX"/>
    <property type="match status" value="1"/>
</dbReference>
<evidence type="ECO:0000256" key="1">
    <source>
        <dbReference type="ARBA" id="ARBA00022574"/>
    </source>
</evidence>
<dbReference type="SUPFAM" id="SSF81383">
    <property type="entry name" value="F-box domain"/>
    <property type="match status" value="1"/>
</dbReference>
<dbReference type="Proteomes" id="UP001141552">
    <property type="component" value="Unassembled WGS sequence"/>
</dbReference>
<feature type="domain" description="F-box" evidence="4">
    <location>
        <begin position="16"/>
        <end position="62"/>
    </location>
</feature>
<dbReference type="PANTHER" id="PTHR44436:SF1">
    <property type="entry name" value="F-BOX_WD REPEAT-CONTAINING PROTEIN 2"/>
    <property type="match status" value="1"/>
</dbReference>
<dbReference type="Pfam" id="PF00400">
    <property type="entry name" value="WD40"/>
    <property type="match status" value="1"/>
</dbReference>
<dbReference type="InterPro" id="IPR036047">
    <property type="entry name" value="F-box-like_dom_sf"/>
</dbReference>
<name>A0A9Q0GC31_9ROSI</name>
<proteinExistence type="predicted"/>
<dbReference type="Gene3D" id="1.20.1280.50">
    <property type="match status" value="1"/>
</dbReference>
<feature type="region of interest" description="Disordered" evidence="3">
    <location>
        <begin position="369"/>
        <end position="395"/>
    </location>
</feature>
<evidence type="ECO:0000256" key="2">
    <source>
        <dbReference type="ARBA" id="ARBA00022737"/>
    </source>
</evidence>
<organism evidence="5 6">
    <name type="scientific">Turnera subulata</name>
    <dbReference type="NCBI Taxonomy" id="218843"/>
    <lineage>
        <taxon>Eukaryota</taxon>
        <taxon>Viridiplantae</taxon>
        <taxon>Streptophyta</taxon>
        <taxon>Embryophyta</taxon>
        <taxon>Tracheophyta</taxon>
        <taxon>Spermatophyta</taxon>
        <taxon>Magnoliopsida</taxon>
        <taxon>eudicotyledons</taxon>
        <taxon>Gunneridae</taxon>
        <taxon>Pentapetalae</taxon>
        <taxon>rosids</taxon>
        <taxon>fabids</taxon>
        <taxon>Malpighiales</taxon>
        <taxon>Passifloraceae</taxon>
        <taxon>Turnera</taxon>
    </lineage>
</organism>
<dbReference type="AlphaFoldDB" id="A0A9Q0GC31"/>
<keyword evidence="2" id="KW-0677">Repeat</keyword>
<dbReference type="InterPro" id="IPR042627">
    <property type="entry name" value="FBXW2"/>
</dbReference>
<sequence length="430" mass="47526">MAPTPPAAAAAPAKRRRTIESLENDTLCIIFSYLGIFDLVRCSAVCKSWNATVKRSKLLHKLYLKQLQRGDNSSAGSSDRTSFSDETLSLCLHKMAMEHHRLSFLKPSARIDQFKAHSRGVHQCRMKRGLILTGVGDTVMRLWSLSSYECVEEYSVPNAASLVDFDFDESKVVGLVGTQLCIWRQNGPRSIFPSREGTFAKGLCMRYFDPEAVVGCEDGTARVFDMYSRKCSRIIRMHSEPVTCLSLSEDQLIVSGSSLGRIVVSGLLSHQEVATLKPTDSTGIKSLCFNPASFKLFAGAAGGYTSAWDLRMMRQLWKRRVSPNVIYSLQHLQNDTSTLVVGGIDGVLRVLDQNNGEVLSSYVIDSDTLSSSSGHTQGIERKTGKKLPSDTQIDRLPRSARPPITCLAVGMKKVIATHNSKYVTVWKFGN</sequence>
<protein>
    <recommendedName>
        <fullName evidence="4">F-box domain-containing protein</fullName>
    </recommendedName>
</protein>
<dbReference type="InterPro" id="IPR036322">
    <property type="entry name" value="WD40_repeat_dom_sf"/>
</dbReference>
<dbReference type="PANTHER" id="PTHR44436">
    <property type="entry name" value="F-BOX/WD REPEAT-CONTAINING PROTEIN 2"/>
    <property type="match status" value="1"/>
</dbReference>
<comment type="caution">
    <text evidence="5">The sequence shown here is derived from an EMBL/GenBank/DDBJ whole genome shotgun (WGS) entry which is preliminary data.</text>
</comment>
<dbReference type="EMBL" id="JAKUCV010001302">
    <property type="protein sequence ID" value="KAJ4846968.1"/>
    <property type="molecule type" value="Genomic_DNA"/>
</dbReference>
<evidence type="ECO:0000313" key="5">
    <source>
        <dbReference type="EMBL" id="KAJ4846968.1"/>
    </source>
</evidence>
<reference evidence="5" key="1">
    <citation type="submission" date="2022-02" db="EMBL/GenBank/DDBJ databases">
        <authorList>
            <person name="Henning P.M."/>
            <person name="McCubbin A.G."/>
            <person name="Shore J.S."/>
        </authorList>
    </citation>
    <scope>NUCLEOTIDE SEQUENCE</scope>
    <source>
        <strain evidence="5">F60SS</strain>
        <tissue evidence="5">Leaves</tissue>
    </source>
</reference>
<dbReference type="Gene3D" id="2.130.10.10">
    <property type="entry name" value="YVTN repeat-like/Quinoprotein amine dehydrogenase"/>
    <property type="match status" value="1"/>
</dbReference>
<dbReference type="PROSITE" id="PS50181">
    <property type="entry name" value="FBOX"/>
    <property type="match status" value="1"/>
</dbReference>
<evidence type="ECO:0000256" key="3">
    <source>
        <dbReference type="SAM" id="MobiDB-lite"/>
    </source>
</evidence>
<reference evidence="5" key="2">
    <citation type="journal article" date="2023" name="Plants (Basel)">
        <title>Annotation of the Turnera subulata (Passifloraceae) Draft Genome Reveals the S-Locus Evolved after the Divergence of Turneroideae from Passifloroideae in a Stepwise Manner.</title>
        <authorList>
            <person name="Henning P.M."/>
            <person name="Roalson E.H."/>
            <person name="Mir W."/>
            <person name="McCubbin A.G."/>
            <person name="Shore J.S."/>
        </authorList>
    </citation>
    <scope>NUCLEOTIDE SEQUENCE</scope>
    <source>
        <strain evidence="5">F60SS</strain>
    </source>
</reference>
<dbReference type="SUPFAM" id="SSF50978">
    <property type="entry name" value="WD40 repeat-like"/>
    <property type="match status" value="1"/>
</dbReference>
<dbReference type="InterPro" id="IPR001810">
    <property type="entry name" value="F-box_dom"/>
</dbReference>
<evidence type="ECO:0000259" key="4">
    <source>
        <dbReference type="PROSITE" id="PS50181"/>
    </source>
</evidence>
<keyword evidence="1" id="KW-0853">WD repeat</keyword>
<dbReference type="SMART" id="SM00320">
    <property type="entry name" value="WD40"/>
    <property type="match status" value="5"/>
</dbReference>
<dbReference type="InterPro" id="IPR001680">
    <property type="entry name" value="WD40_rpt"/>
</dbReference>
<gene>
    <name evidence="5" type="ORF">Tsubulata_043561</name>
</gene>
<dbReference type="InterPro" id="IPR015943">
    <property type="entry name" value="WD40/YVTN_repeat-like_dom_sf"/>
</dbReference>
<evidence type="ECO:0000313" key="6">
    <source>
        <dbReference type="Proteomes" id="UP001141552"/>
    </source>
</evidence>
<dbReference type="Pfam" id="PF00646">
    <property type="entry name" value="F-box"/>
    <property type="match status" value="1"/>
</dbReference>